<keyword evidence="3 6" id="KW-0808">Transferase</keyword>
<name>A0ABT1T295_9SPHI</name>
<dbReference type="PANTHER" id="PTHR43667">
    <property type="entry name" value="CYCLOPROPANE-FATTY-ACYL-PHOSPHOLIPID SYNTHASE"/>
    <property type="match status" value="1"/>
</dbReference>
<dbReference type="NCBIfam" id="NF008686">
    <property type="entry name" value="PRK11705.1"/>
    <property type="match status" value="1"/>
</dbReference>
<dbReference type="InterPro" id="IPR029063">
    <property type="entry name" value="SAM-dependent_MTases_sf"/>
</dbReference>
<organism evidence="6 7">
    <name type="scientific">Mucilaginibacter aquariorum</name>
    <dbReference type="NCBI Taxonomy" id="2967225"/>
    <lineage>
        <taxon>Bacteria</taxon>
        <taxon>Pseudomonadati</taxon>
        <taxon>Bacteroidota</taxon>
        <taxon>Sphingobacteriia</taxon>
        <taxon>Sphingobacteriales</taxon>
        <taxon>Sphingobacteriaceae</taxon>
        <taxon>Mucilaginibacter</taxon>
    </lineage>
</organism>
<gene>
    <name evidence="6" type="primary">cfa</name>
    <name evidence="6" type="ORF">NPE20_12270</name>
</gene>
<dbReference type="Gene3D" id="3.40.50.150">
    <property type="entry name" value="Vaccinia Virus protein VP39"/>
    <property type="match status" value="1"/>
</dbReference>
<evidence type="ECO:0000256" key="4">
    <source>
        <dbReference type="ARBA" id="ARBA00022691"/>
    </source>
</evidence>
<keyword evidence="2 6" id="KW-0489">Methyltransferase</keyword>
<dbReference type="PANTHER" id="PTHR43667:SF1">
    <property type="entry name" value="CYCLOPROPANE-FATTY-ACYL-PHOSPHOLIPID SYNTHASE"/>
    <property type="match status" value="1"/>
</dbReference>
<keyword evidence="5" id="KW-0443">Lipid metabolism</keyword>
<evidence type="ECO:0000256" key="1">
    <source>
        <dbReference type="ARBA" id="ARBA00010815"/>
    </source>
</evidence>
<comment type="caution">
    <text evidence="6">The sequence shown here is derived from an EMBL/GenBank/DDBJ whole genome shotgun (WGS) entry which is preliminary data.</text>
</comment>
<dbReference type="PIRSF" id="PIRSF003085">
    <property type="entry name" value="CMAS"/>
    <property type="match status" value="1"/>
</dbReference>
<dbReference type="EMBL" id="JANHOH010000002">
    <property type="protein sequence ID" value="MCQ6958742.1"/>
    <property type="molecule type" value="Genomic_DNA"/>
</dbReference>
<evidence type="ECO:0000256" key="3">
    <source>
        <dbReference type="ARBA" id="ARBA00022679"/>
    </source>
</evidence>
<dbReference type="InterPro" id="IPR050723">
    <property type="entry name" value="CFA/CMAS"/>
</dbReference>
<accession>A0ABT1T295</accession>
<dbReference type="SUPFAM" id="SSF53335">
    <property type="entry name" value="S-adenosyl-L-methionine-dependent methyltransferases"/>
    <property type="match status" value="1"/>
</dbReference>
<proteinExistence type="inferred from homology"/>
<dbReference type="GO" id="GO:0008825">
    <property type="term" value="F:cyclopropane-fatty-acyl-phospholipid synthase activity"/>
    <property type="evidence" value="ECO:0007669"/>
    <property type="project" value="UniProtKB-EC"/>
</dbReference>
<dbReference type="RefSeq" id="WP_256538939.1">
    <property type="nucleotide sequence ID" value="NZ_JANHOH010000002.1"/>
</dbReference>
<comment type="similarity">
    <text evidence="1">Belongs to the CFA/CMAS family.</text>
</comment>
<dbReference type="Pfam" id="PF02353">
    <property type="entry name" value="CMAS"/>
    <property type="match status" value="1"/>
</dbReference>
<dbReference type="InterPro" id="IPR003333">
    <property type="entry name" value="CMAS"/>
</dbReference>
<keyword evidence="7" id="KW-1185">Reference proteome</keyword>
<evidence type="ECO:0000256" key="5">
    <source>
        <dbReference type="ARBA" id="ARBA00023098"/>
    </source>
</evidence>
<protein>
    <submittedName>
        <fullName evidence="6">Cyclopropane fatty acyl phospholipid synthase</fullName>
        <ecNumber evidence="6">2.1.1.79</ecNumber>
    </submittedName>
</protein>
<dbReference type="EC" id="2.1.1.79" evidence="6"/>
<keyword evidence="4" id="KW-0949">S-adenosyl-L-methionine</keyword>
<reference evidence="6 7" key="1">
    <citation type="submission" date="2022-07" db="EMBL/GenBank/DDBJ databases">
        <title>Mucilaginibacter sp. JC4.</title>
        <authorList>
            <person name="Le V."/>
            <person name="Ko S.-R."/>
            <person name="Ahn C.-Y."/>
            <person name="Oh H.-M."/>
        </authorList>
    </citation>
    <scope>NUCLEOTIDE SEQUENCE [LARGE SCALE GENOMIC DNA]</scope>
    <source>
        <strain evidence="6 7">JC4</strain>
    </source>
</reference>
<sequence length="369" mass="42629">MKNAPACIAELLLIAGVRLDGPNAADIRIKDERFFKRVWKEGSLGLGESYMEGWWECEKLDEFICKLLSADLGQKIKPFHWVPSQLIDLFLNRQSRQRAKMVARVHYNLGNDLFEPMLGKQMMYSCGYWANASNLEEAQQNKLDLICRKLQLKPGMQVLDIGCGWGGFAEYAASNYRVNVTGITISEKQAELAQQRCLSLPVNIKLEDYRDLTGEYDRIVSIGMFEHVGVKNYRPYMQKVRQLLRSDGLFLLHTIGAADAAPTDAWIDRYIFPNGQIPSPAQITNAFEGEMILRDWHCFGRDYDRTLLAWRNRFQKSWPKLRETYGDTFYRMWTYYLNVCAASFRTGKNDLWQLVLSKPGSHAEYQSVR</sequence>
<dbReference type="Proteomes" id="UP001204376">
    <property type="component" value="Unassembled WGS sequence"/>
</dbReference>
<evidence type="ECO:0000256" key="2">
    <source>
        <dbReference type="ARBA" id="ARBA00022603"/>
    </source>
</evidence>
<dbReference type="CDD" id="cd02440">
    <property type="entry name" value="AdoMet_MTases"/>
    <property type="match status" value="1"/>
</dbReference>
<evidence type="ECO:0000313" key="6">
    <source>
        <dbReference type="EMBL" id="MCQ6958742.1"/>
    </source>
</evidence>
<dbReference type="GO" id="GO:0032259">
    <property type="term" value="P:methylation"/>
    <property type="evidence" value="ECO:0007669"/>
    <property type="project" value="UniProtKB-KW"/>
</dbReference>
<evidence type="ECO:0000313" key="7">
    <source>
        <dbReference type="Proteomes" id="UP001204376"/>
    </source>
</evidence>